<proteinExistence type="predicted"/>
<organism evidence="2 3">
    <name type="scientific">Phytophthora fragariae</name>
    <dbReference type="NCBI Taxonomy" id="53985"/>
    <lineage>
        <taxon>Eukaryota</taxon>
        <taxon>Sar</taxon>
        <taxon>Stramenopiles</taxon>
        <taxon>Oomycota</taxon>
        <taxon>Peronosporomycetes</taxon>
        <taxon>Peronosporales</taxon>
        <taxon>Peronosporaceae</taxon>
        <taxon>Phytophthora</taxon>
    </lineage>
</organism>
<protein>
    <submittedName>
        <fullName evidence="2">Uncharacterized protein</fullName>
    </submittedName>
</protein>
<comment type="caution">
    <text evidence="2">The sequence shown here is derived from an EMBL/GenBank/DDBJ whole genome shotgun (WGS) entry which is preliminary data.</text>
</comment>
<accession>A0A6G0Q959</accession>
<evidence type="ECO:0000313" key="2">
    <source>
        <dbReference type="EMBL" id="KAE9276010.1"/>
    </source>
</evidence>
<feature type="region of interest" description="Disordered" evidence="1">
    <location>
        <begin position="387"/>
        <end position="433"/>
    </location>
</feature>
<name>A0A6G0Q959_9STRA</name>
<feature type="compositionally biased region" description="Low complexity" evidence="1">
    <location>
        <begin position="66"/>
        <end position="97"/>
    </location>
</feature>
<feature type="non-terminal residue" evidence="2">
    <location>
        <position position="433"/>
    </location>
</feature>
<dbReference type="Proteomes" id="UP000486351">
    <property type="component" value="Unassembled WGS sequence"/>
</dbReference>
<sequence length="433" mass="46877">MRTLCPHSSAVWAADRPTSTTTKLSRATALPEHPEHDERFIATEGQQRQDQRQERTHPDRRRCPCHRPAQVKPASAKATAAATQAPKAAATIAAAPTREVASAGKKPTTDKNGNGGKNANASNKNAGTNATAKAAKSNADMNAKSTTPFAMSDVTAGSVQRARQIRKTDFERFQKFYNFFVANEEVVELLEPLEVRGAVNSKALACIQEIQETQQALLVLLIVSAALTKYGEKELARRDSLGEMDNVIGARFGTTGLRSKQHVPQMVGMSFVLRLVLGLAPEKRAACQLLREILSHDGHARLVLTPTTKGLQPAFGEAAADADGWAKTNQNLLRQMARQAQSNRFQETMQQLGGQHLYDAIRTQLKQASGAVVWEASKDSPALQAKNIRPRSNSTEKAVKPQSKQAPQPAKKNGAAVGGKAQIQAVKKHLPVE</sequence>
<dbReference type="EMBL" id="QXFY01004676">
    <property type="protein sequence ID" value="KAE9276010.1"/>
    <property type="molecule type" value="Genomic_DNA"/>
</dbReference>
<evidence type="ECO:0000256" key="1">
    <source>
        <dbReference type="SAM" id="MobiDB-lite"/>
    </source>
</evidence>
<gene>
    <name evidence="2" type="ORF">PF008_g29197</name>
</gene>
<feature type="compositionally biased region" description="Polar residues" evidence="1">
    <location>
        <begin position="390"/>
        <end position="406"/>
    </location>
</feature>
<feature type="compositionally biased region" description="Low complexity" evidence="1">
    <location>
        <begin position="117"/>
        <end position="139"/>
    </location>
</feature>
<dbReference type="AlphaFoldDB" id="A0A6G0Q959"/>
<feature type="compositionally biased region" description="Basic and acidic residues" evidence="1">
    <location>
        <begin position="32"/>
        <end position="57"/>
    </location>
</feature>
<reference evidence="2 3" key="1">
    <citation type="submission" date="2018-09" db="EMBL/GenBank/DDBJ databases">
        <title>Genomic investigation of the strawberry pathogen Phytophthora fragariae indicates pathogenicity is determined by transcriptional variation in three key races.</title>
        <authorList>
            <person name="Adams T.M."/>
            <person name="Armitage A.D."/>
            <person name="Sobczyk M.K."/>
            <person name="Bates H.J."/>
            <person name="Dunwell J.M."/>
            <person name="Nellist C.F."/>
            <person name="Harrison R.J."/>
        </authorList>
    </citation>
    <scope>NUCLEOTIDE SEQUENCE [LARGE SCALE GENOMIC DNA]</scope>
    <source>
        <strain evidence="2 3">NOV-77</strain>
    </source>
</reference>
<feature type="region of interest" description="Disordered" evidence="1">
    <location>
        <begin position="1"/>
        <end position="141"/>
    </location>
</feature>
<evidence type="ECO:0000313" key="3">
    <source>
        <dbReference type="Proteomes" id="UP000486351"/>
    </source>
</evidence>
<feature type="compositionally biased region" description="Low complexity" evidence="1">
    <location>
        <begin position="410"/>
        <end position="421"/>
    </location>
</feature>